<feature type="region of interest" description="Disordered" evidence="1">
    <location>
        <begin position="1"/>
        <end position="34"/>
    </location>
</feature>
<name>D6A4L3_STRV1</name>
<dbReference type="eggNOG" id="ENOG5032FHD">
    <property type="taxonomic scope" value="Bacteria"/>
</dbReference>
<proteinExistence type="predicted"/>
<gene>
    <name evidence="2" type="ORF">SSFG_01107</name>
</gene>
<evidence type="ECO:0000256" key="1">
    <source>
        <dbReference type="SAM" id="MobiDB-lite"/>
    </source>
</evidence>
<evidence type="ECO:0000313" key="2">
    <source>
        <dbReference type="EMBL" id="EFE65853.2"/>
    </source>
</evidence>
<organism evidence="2 3">
    <name type="scientific">Streptomyces viridosporus (strain ATCC 14672 / DSM 40746 / JCM 4963 / KCTC 9882 / NRRL B-12104 / FH 1290)</name>
    <name type="common">Streptomyces ghanaensis</name>
    <dbReference type="NCBI Taxonomy" id="566461"/>
    <lineage>
        <taxon>Bacteria</taxon>
        <taxon>Bacillati</taxon>
        <taxon>Actinomycetota</taxon>
        <taxon>Actinomycetes</taxon>
        <taxon>Kitasatosporales</taxon>
        <taxon>Streptomycetaceae</taxon>
        <taxon>Streptomyces</taxon>
    </lineage>
</organism>
<evidence type="ECO:0000313" key="3">
    <source>
        <dbReference type="Proteomes" id="UP000003824"/>
    </source>
</evidence>
<sequence>MPERQPVPTPPNPDRADYPTPTDTAPSRNDDPSLSHAALLVPARPNRPPRSLKGTHHMTSIFANYTNKAWPHRFHGTIRVRNLAGGVPTDPKVAEGWLRTKLADKDDLIREAVAQTMVDRGVTADEAAKLVDQNKHLNGFKRDEHGLYIEGRQLKAAIKEAASVARSVDKLKARWGSTNKGVQGFVAEHIMVVEDKLPLGVAEPTGVLQSFPKNPRTGQTGIQYTEFIEVAEFDFTIISDYAFTDEEWAMLWLTGEQQGVGASRSQGFGRYEVIKWEAGA</sequence>
<protein>
    <submittedName>
        <fullName evidence="2">Predicted protein</fullName>
    </submittedName>
</protein>
<feature type="compositionally biased region" description="Pro residues" evidence="1">
    <location>
        <begin position="1"/>
        <end position="13"/>
    </location>
</feature>
<dbReference type="EMBL" id="DS999641">
    <property type="protein sequence ID" value="EFE65853.2"/>
    <property type="molecule type" value="Genomic_DNA"/>
</dbReference>
<dbReference type="Proteomes" id="UP000003824">
    <property type="component" value="Unassembled WGS sequence"/>
</dbReference>
<reference evidence="3" key="1">
    <citation type="submission" date="2008-12" db="EMBL/GenBank/DDBJ databases">
        <title>Annotation of Streptomyces ghanaensis ATCC 14672.</title>
        <authorList>
            <consortium name="The Broad Institute Genome Sequencing Platform"/>
            <consortium name="Broad Institute Microbial Sequencing Center"/>
            <person name="Fischbach M."/>
            <person name="Ward D."/>
            <person name="Young S."/>
            <person name="Kodira C.D."/>
            <person name="Zeng Q."/>
            <person name="Koehrsen M."/>
            <person name="Godfrey P."/>
            <person name="Alvarado L."/>
            <person name="Berlin A.M."/>
            <person name="Borenstein D."/>
            <person name="Chen Z."/>
            <person name="Engels R."/>
            <person name="Freedman E."/>
            <person name="Gellesch M."/>
            <person name="Goldberg J."/>
            <person name="Griggs A."/>
            <person name="Gujja S."/>
            <person name="Heiman D.I."/>
            <person name="Hepburn T.A."/>
            <person name="Howarth C."/>
            <person name="Jen D."/>
            <person name="Larson L."/>
            <person name="Lewis B."/>
            <person name="Mehta T."/>
            <person name="Park D."/>
            <person name="Pearson M."/>
            <person name="Roberts A."/>
            <person name="Saif S."/>
            <person name="Shea T.D."/>
            <person name="Shenoy N."/>
            <person name="Sisk P."/>
            <person name="Stolte C."/>
            <person name="Sykes S.N."/>
            <person name="Walk T."/>
            <person name="White J."/>
            <person name="Yandava C."/>
            <person name="Straight P."/>
            <person name="Clardy J."/>
            <person name="Hung D."/>
            <person name="Kolter R."/>
            <person name="Mekalanos J."/>
            <person name="Walker S."/>
            <person name="Walsh C.T."/>
            <person name="Wieland B.L.C."/>
            <person name="Ilzarbe M."/>
            <person name="Galagan J."/>
            <person name="Nusbaum C."/>
            <person name="Birren B."/>
        </authorList>
    </citation>
    <scope>NUCLEOTIDE SEQUENCE [LARGE SCALE GENOMIC DNA]</scope>
    <source>
        <strain evidence="3">ATCC 14672 / DSM 40746 / JCM 4963 / KCTC 9882 / NRRL B-12104 / FH 1290</strain>
    </source>
</reference>
<accession>D6A4L3</accession>
<dbReference type="AlphaFoldDB" id="D6A4L3"/>